<dbReference type="InterPro" id="IPR004821">
    <property type="entry name" value="Cyt_trans-like"/>
</dbReference>
<dbReference type="EMBL" id="UINC01171339">
    <property type="protein sequence ID" value="SVD75857.1"/>
    <property type="molecule type" value="Genomic_DNA"/>
</dbReference>
<dbReference type="AlphaFoldDB" id="A0A382XXL0"/>
<feature type="domain" description="Cytidyltransferase-like" evidence="1">
    <location>
        <begin position="1"/>
        <end position="110"/>
    </location>
</feature>
<protein>
    <recommendedName>
        <fullName evidence="1">Cytidyltransferase-like domain-containing protein</fullName>
    </recommendedName>
</protein>
<dbReference type="Gene3D" id="3.40.50.620">
    <property type="entry name" value="HUPs"/>
    <property type="match status" value="1"/>
</dbReference>
<dbReference type="SUPFAM" id="SSF52374">
    <property type="entry name" value="Nucleotidylyl transferase"/>
    <property type="match status" value="1"/>
</dbReference>
<gene>
    <name evidence="2" type="ORF">METZ01_LOCUS428711</name>
</gene>
<proteinExistence type="predicted"/>
<dbReference type="GO" id="GO:0003824">
    <property type="term" value="F:catalytic activity"/>
    <property type="evidence" value="ECO:0007669"/>
    <property type="project" value="InterPro"/>
</dbReference>
<evidence type="ECO:0000313" key="2">
    <source>
        <dbReference type="EMBL" id="SVD75857.1"/>
    </source>
</evidence>
<accession>A0A382XXL0</accession>
<sequence>MLEEARKNCDYLIVGLHTSPAHKKDLVQSVFERFIQLKGCKYVDEIIPYESEKDLKNILKTIEINIRFLGEDYLRDKKFITGYNTCILKNIELYYCKRFHPYSSTELKKRIVNMSNTPTD</sequence>
<name>A0A382XXL0_9ZZZZ</name>
<evidence type="ECO:0000259" key="1">
    <source>
        <dbReference type="Pfam" id="PF01467"/>
    </source>
</evidence>
<dbReference type="Pfam" id="PF01467">
    <property type="entry name" value="CTP_transf_like"/>
    <property type="match status" value="1"/>
</dbReference>
<reference evidence="2" key="1">
    <citation type="submission" date="2018-05" db="EMBL/GenBank/DDBJ databases">
        <authorList>
            <person name="Lanie J.A."/>
            <person name="Ng W.-L."/>
            <person name="Kazmierczak K.M."/>
            <person name="Andrzejewski T.M."/>
            <person name="Davidsen T.M."/>
            <person name="Wayne K.J."/>
            <person name="Tettelin H."/>
            <person name="Glass J.I."/>
            <person name="Rusch D."/>
            <person name="Podicherti R."/>
            <person name="Tsui H.-C.T."/>
            <person name="Winkler M.E."/>
        </authorList>
    </citation>
    <scope>NUCLEOTIDE SEQUENCE</scope>
</reference>
<dbReference type="InterPro" id="IPR014729">
    <property type="entry name" value="Rossmann-like_a/b/a_fold"/>
</dbReference>
<organism evidence="2">
    <name type="scientific">marine metagenome</name>
    <dbReference type="NCBI Taxonomy" id="408172"/>
    <lineage>
        <taxon>unclassified sequences</taxon>
        <taxon>metagenomes</taxon>
        <taxon>ecological metagenomes</taxon>
    </lineage>
</organism>